<proteinExistence type="predicted"/>
<name>A0A8S4MNS5_BRALA</name>
<sequence length="77" mass="8723">MYSDTALQQTELGYGDLWARERDWNRCAISIPEPRSESLGKADDYRVEHIDELNRAVSSVVAVERLAARTPENAESI</sequence>
<dbReference type="OrthoDB" id="10239645at2759"/>
<organism evidence="1 2">
    <name type="scientific">Branchiostoma lanceolatum</name>
    <name type="common">Common lancelet</name>
    <name type="synonym">Amphioxus lanceolatum</name>
    <dbReference type="NCBI Taxonomy" id="7740"/>
    <lineage>
        <taxon>Eukaryota</taxon>
        <taxon>Metazoa</taxon>
        <taxon>Chordata</taxon>
        <taxon>Cephalochordata</taxon>
        <taxon>Leptocardii</taxon>
        <taxon>Amphioxiformes</taxon>
        <taxon>Branchiostomatidae</taxon>
        <taxon>Branchiostoma</taxon>
    </lineage>
</organism>
<dbReference type="Proteomes" id="UP000838412">
    <property type="component" value="Unassembled WGS sequence"/>
</dbReference>
<protein>
    <submittedName>
        <fullName evidence="1">Hypp9500 protein</fullName>
    </submittedName>
</protein>
<gene>
    <name evidence="1" type="primary">Hypp9500</name>
    <name evidence="1" type="ORF">BLAG_LOCUS26036</name>
</gene>
<comment type="caution">
    <text evidence="1">The sequence shown here is derived from an EMBL/GenBank/DDBJ whole genome shotgun (WGS) entry which is preliminary data.</text>
</comment>
<evidence type="ECO:0000313" key="1">
    <source>
        <dbReference type="EMBL" id="CAH1277200.1"/>
    </source>
</evidence>
<evidence type="ECO:0000313" key="2">
    <source>
        <dbReference type="Proteomes" id="UP000838412"/>
    </source>
</evidence>
<dbReference type="AlphaFoldDB" id="A0A8S4MNS5"/>
<accession>A0A8S4MNS5</accession>
<dbReference type="EMBL" id="CAKMNS010000192">
    <property type="protein sequence ID" value="CAH1277200.1"/>
    <property type="molecule type" value="Genomic_DNA"/>
</dbReference>
<reference evidence="1" key="1">
    <citation type="submission" date="2022-01" db="EMBL/GenBank/DDBJ databases">
        <authorList>
            <person name="Braso-Vives M."/>
        </authorList>
    </citation>
    <scope>NUCLEOTIDE SEQUENCE</scope>
</reference>
<keyword evidence="2" id="KW-1185">Reference proteome</keyword>